<sequence length="656" mass="70088">MATTIKLPHRNIHCLFADSCKEPVCKEAVHCQAKENEQKHHVFEPIEFVRVAVSVVAAALVWFGVWEPFPHVSIIGCIGLAFGGWPIFKEAVENLLERRMTMELSMTIAIIAAAAISEFFTALVIMTFVLVAEMLEEMTVSRGKTAIKDLMDVIPNEVTVRRGQILDTISLDDLRAGDIVVVAPGGQIPVDGIVRDGHSYVDQSRITGESEPDEKTIGSSVFASSISKTGALEIEVEKVGRDTSFGRIVAVVEEAQNSSAPVQRLADQLAGYLVYFAMAAAVITYLLTWDIRSTISVIIVAGACGVAAGTPLAILGGIGRSARLGAIIKGGEHLEMLGKIDTVVMDKTGTVTFGEPRILGLSLADGVSEEQLLTVASAAEVWSEHPLAKAIIKRAEELNIVVQKPDEFNYQPGMGVSITLDGSRIHVGNRKLLVAHNIDDTEAEAAEAANPAASEIHVAQDDRYLGSVIVADVLRPEAKHAIKALNSMGIQTMILTGDSKRIADAIAEELGISTVIAEMLPEDKLAKIRGLVDDGKIVAMLGDGVNDAPALTAATVGVAMGSGTDVAKESADIVLLGNDLAKFVETVEVSRKTRRTIWQNFAGTIGVDTLGILLAAFGFLNPLLAAFIHVSSELVFISNSARLLPAADRLKNRRDK</sequence>
<feature type="transmembrane region" description="Helical" evidence="10">
    <location>
        <begin position="269"/>
        <end position="289"/>
    </location>
</feature>
<dbReference type="InterPro" id="IPR027256">
    <property type="entry name" value="P-typ_ATPase_IB"/>
</dbReference>
<dbReference type="Gene3D" id="2.70.150.10">
    <property type="entry name" value="Calcium-transporting ATPase, cytoplasmic transduction domain A"/>
    <property type="match status" value="1"/>
</dbReference>
<dbReference type="Pfam" id="PF00122">
    <property type="entry name" value="E1-E2_ATPase"/>
    <property type="match status" value="1"/>
</dbReference>
<evidence type="ECO:0000256" key="6">
    <source>
        <dbReference type="ARBA" id="ARBA00022989"/>
    </source>
</evidence>
<evidence type="ECO:0000256" key="7">
    <source>
        <dbReference type="ARBA" id="ARBA00023136"/>
    </source>
</evidence>
<keyword evidence="10" id="KW-1003">Cell membrane</keyword>
<dbReference type="EMBL" id="JBBYXI010000002">
    <property type="protein sequence ID" value="MEN3930562.1"/>
    <property type="molecule type" value="Genomic_DNA"/>
</dbReference>
<dbReference type="PANTHER" id="PTHR48085:SF5">
    <property type="entry name" value="CADMIUM_ZINC-TRANSPORTING ATPASE HMA4-RELATED"/>
    <property type="match status" value="1"/>
</dbReference>
<reference evidence="12 13" key="1">
    <citation type="submission" date="2024-04" db="EMBL/GenBank/DDBJ databases">
        <title>A novel species isolated from cricket.</title>
        <authorList>
            <person name="Wang H.-C."/>
        </authorList>
    </citation>
    <scope>NUCLEOTIDE SEQUENCE [LARGE SCALE GENOMIC DNA]</scope>
    <source>
        <strain evidence="12 13">WL0021</strain>
    </source>
</reference>
<evidence type="ECO:0000256" key="1">
    <source>
        <dbReference type="ARBA" id="ARBA00004370"/>
    </source>
</evidence>
<evidence type="ECO:0000256" key="4">
    <source>
        <dbReference type="ARBA" id="ARBA00022723"/>
    </source>
</evidence>
<keyword evidence="3 10" id="KW-0812">Transmembrane</keyword>
<comment type="catalytic activity">
    <reaction evidence="9">
        <text>Zn(2+)(in) + ATP + H2O = Zn(2+)(out) + ADP + phosphate + H(+)</text>
        <dbReference type="Rhea" id="RHEA:20621"/>
        <dbReference type="ChEBI" id="CHEBI:15377"/>
        <dbReference type="ChEBI" id="CHEBI:15378"/>
        <dbReference type="ChEBI" id="CHEBI:29105"/>
        <dbReference type="ChEBI" id="CHEBI:30616"/>
        <dbReference type="ChEBI" id="CHEBI:43474"/>
        <dbReference type="ChEBI" id="CHEBI:456216"/>
        <dbReference type="EC" id="7.2.2.12"/>
    </reaction>
</comment>
<dbReference type="InterPro" id="IPR023298">
    <property type="entry name" value="ATPase_P-typ_TM_dom_sf"/>
</dbReference>
<evidence type="ECO:0000256" key="2">
    <source>
        <dbReference type="ARBA" id="ARBA00006024"/>
    </source>
</evidence>
<dbReference type="InterPro" id="IPR023214">
    <property type="entry name" value="HAD_sf"/>
</dbReference>
<dbReference type="PROSITE" id="PS00154">
    <property type="entry name" value="ATPASE_E1_E2"/>
    <property type="match status" value="1"/>
</dbReference>
<dbReference type="SUPFAM" id="SSF56784">
    <property type="entry name" value="HAD-like"/>
    <property type="match status" value="1"/>
</dbReference>
<dbReference type="SUPFAM" id="SSF81653">
    <property type="entry name" value="Calcium ATPase, transduction domain A"/>
    <property type="match status" value="1"/>
</dbReference>
<feature type="transmembrane region" description="Helical" evidence="10">
    <location>
        <begin position="295"/>
        <end position="319"/>
    </location>
</feature>
<evidence type="ECO:0000259" key="11">
    <source>
        <dbReference type="Pfam" id="PF00122"/>
    </source>
</evidence>
<dbReference type="NCBIfam" id="TIGR01525">
    <property type="entry name" value="ATPase-IB_hvy"/>
    <property type="match status" value="1"/>
</dbReference>
<evidence type="ECO:0000256" key="5">
    <source>
        <dbReference type="ARBA" id="ARBA00022967"/>
    </source>
</evidence>
<comment type="caution">
    <text evidence="12">The sequence shown here is derived from an EMBL/GenBank/DDBJ whole genome shotgun (WGS) entry which is preliminary data.</text>
</comment>
<keyword evidence="5" id="KW-1278">Translocase</keyword>
<dbReference type="NCBIfam" id="TIGR01511">
    <property type="entry name" value="ATPase-IB1_Cu"/>
    <property type="match status" value="1"/>
</dbReference>
<dbReference type="PRINTS" id="PR00941">
    <property type="entry name" value="CDATPASE"/>
</dbReference>
<dbReference type="Gene3D" id="3.40.1110.10">
    <property type="entry name" value="Calcium-transporting ATPase, cytoplasmic domain N"/>
    <property type="match status" value="1"/>
</dbReference>
<dbReference type="InterPro" id="IPR044492">
    <property type="entry name" value="P_typ_ATPase_HD_dom"/>
</dbReference>
<keyword evidence="4 10" id="KW-0479">Metal-binding</keyword>
<feature type="transmembrane region" description="Helical" evidence="10">
    <location>
        <begin position="48"/>
        <end position="65"/>
    </location>
</feature>
<evidence type="ECO:0000256" key="9">
    <source>
        <dbReference type="ARBA" id="ARBA00047308"/>
    </source>
</evidence>
<comment type="subcellular location">
    <subcellularLocation>
        <location evidence="10">Cell membrane</location>
    </subcellularLocation>
    <subcellularLocation>
        <location evidence="1">Membrane</location>
    </subcellularLocation>
</comment>
<dbReference type="InterPro" id="IPR001757">
    <property type="entry name" value="P_typ_ATPase"/>
</dbReference>
<feature type="transmembrane region" description="Helical" evidence="10">
    <location>
        <begin position="72"/>
        <end position="88"/>
    </location>
</feature>
<keyword evidence="13" id="KW-1185">Reference proteome</keyword>
<accession>A0ABV0BL69</accession>
<dbReference type="PANTHER" id="PTHR48085">
    <property type="entry name" value="CADMIUM/ZINC-TRANSPORTING ATPASE HMA2-RELATED"/>
    <property type="match status" value="1"/>
</dbReference>
<dbReference type="SFLD" id="SFLDG00002">
    <property type="entry name" value="C1.7:_P-type_atpase_like"/>
    <property type="match status" value="1"/>
</dbReference>
<dbReference type="SFLD" id="SFLDF00027">
    <property type="entry name" value="p-type_atpase"/>
    <property type="match status" value="1"/>
</dbReference>
<feature type="transmembrane region" description="Helical" evidence="10">
    <location>
        <begin position="108"/>
        <end position="132"/>
    </location>
</feature>
<keyword evidence="10" id="KW-0067">ATP-binding</keyword>
<dbReference type="PROSITE" id="PS01229">
    <property type="entry name" value="COF_2"/>
    <property type="match status" value="1"/>
</dbReference>
<dbReference type="Gene3D" id="3.40.50.1000">
    <property type="entry name" value="HAD superfamily/HAD-like"/>
    <property type="match status" value="1"/>
</dbReference>
<dbReference type="SFLD" id="SFLDS00003">
    <property type="entry name" value="Haloacid_Dehalogenase"/>
    <property type="match status" value="1"/>
</dbReference>
<name>A0ABV0BL69_9HYPH</name>
<evidence type="ECO:0000313" key="13">
    <source>
        <dbReference type="Proteomes" id="UP001418637"/>
    </source>
</evidence>
<dbReference type="InterPro" id="IPR008250">
    <property type="entry name" value="ATPase_P-typ_transduc_dom_A_sf"/>
</dbReference>
<keyword evidence="7 10" id="KW-0472">Membrane</keyword>
<dbReference type="InterPro" id="IPR059000">
    <property type="entry name" value="ATPase_P-type_domA"/>
</dbReference>
<protein>
    <recommendedName>
        <fullName evidence="8">P-type Zn(2+) transporter</fullName>
        <ecNumber evidence="8">7.2.2.12</ecNumber>
    </recommendedName>
</protein>
<dbReference type="PRINTS" id="PR00119">
    <property type="entry name" value="CATATPASE"/>
</dbReference>
<evidence type="ECO:0000256" key="3">
    <source>
        <dbReference type="ARBA" id="ARBA00022692"/>
    </source>
</evidence>
<evidence type="ECO:0000256" key="10">
    <source>
        <dbReference type="RuleBase" id="RU362081"/>
    </source>
</evidence>
<dbReference type="EC" id="7.2.2.12" evidence="8"/>
<dbReference type="Pfam" id="PF00702">
    <property type="entry name" value="Hydrolase"/>
    <property type="match status" value="1"/>
</dbReference>
<evidence type="ECO:0000313" key="12">
    <source>
        <dbReference type="EMBL" id="MEN3930562.1"/>
    </source>
</evidence>
<evidence type="ECO:0000256" key="8">
    <source>
        <dbReference type="ARBA" id="ARBA00039097"/>
    </source>
</evidence>
<keyword evidence="10" id="KW-0547">Nucleotide-binding</keyword>
<gene>
    <name evidence="12" type="ORF">WJT86_05730</name>
</gene>
<proteinExistence type="inferred from homology"/>
<organism evidence="12 13">
    <name type="scientific">Hohaiivirga grylli</name>
    <dbReference type="NCBI Taxonomy" id="3133970"/>
    <lineage>
        <taxon>Bacteria</taxon>
        <taxon>Pseudomonadati</taxon>
        <taxon>Pseudomonadota</taxon>
        <taxon>Alphaproteobacteria</taxon>
        <taxon>Hyphomicrobiales</taxon>
        <taxon>Methylobacteriaceae</taxon>
        <taxon>Hohaiivirga</taxon>
    </lineage>
</organism>
<dbReference type="RefSeq" id="WP_346336566.1">
    <property type="nucleotide sequence ID" value="NZ_JBBYXI010000002.1"/>
</dbReference>
<feature type="domain" description="P-type ATPase A" evidence="11">
    <location>
        <begin position="153"/>
        <end position="253"/>
    </location>
</feature>
<dbReference type="InterPro" id="IPR036412">
    <property type="entry name" value="HAD-like_sf"/>
</dbReference>
<dbReference type="SUPFAM" id="SSF81665">
    <property type="entry name" value="Calcium ATPase, transmembrane domain M"/>
    <property type="match status" value="1"/>
</dbReference>
<dbReference type="InterPro" id="IPR051014">
    <property type="entry name" value="Cation_Transport_ATPase_IB"/>
</dbReference>
<dbReference type="NCBIfam" id="TIGR01494">
    <property type="entry name" value="ATPase_P-type"/>
    <property type="match status" value="1"/>
</dbReference>
<dbReference type="Proteomes" id="UP001418637">
    <property type="component" value="Unassembled WGS sequence"/>
</dbReference>
<dbReference type="InterPro" id="IPR018303">
    <property type="entry name" value="ATPase_P-typ_P_site"/>
</dbReference>
<keyword evidence="6 10" id="KW-1133">Transmembrane helix</keyword>
<dbReference type="InterPro" id="IPR023299">
    <property type="entry name" value="ATPase_P-typ_cyto_dom_N"/>
</dbReference>
<comment type="similarity">
    <text evidence="2 10">Belongs to the cation transport ATPase (P-type) (TC 3.A.3) family. Type IB subfamily.</text>
</comment>